<keyword evidence="1" id="KW-1133">Transmembrane helix</keyword>
<protein>
    <submittedName>
        <fullName evidence="2">Uncharacterized protein</fullName>
    </submittedName>
</protein>
<feature type="transmembrane region" description="Helical" evidence="1">
    <location>
        <begin position="27"/>
        <end position="52"/>
    </location>
</feature>
<dbReference type="RefSeq" id="WP_112146148.1">
    <property type="nucleotide sequence ID" value="NZ_PGTO01000013.1"/>
</dbReference>
<feature type="transmembrane region" description="Helical" evidence="1">
    <location>
        <begin position="58"/>
        <end position="77"/>
    </location>
</feature>
<evidence type="ECO:0000313" key="2">
    <source>
        <dbReference type="EMBL" id="RAU21071.1"/>
    </source>
</evidence>
<keyword evidence="1" id="KW-0472">Membrane</keyword>
<reference evidence="2 3" key="1">
    <citation type="submission" date="2017-11" db="EMBL/GenBank/DDBJ databases">
        <title>Draft genome sequence of magnetotactic bacterium Magnetospirillum kuznetsovii LBB-42.</title>
        <authorList>
            <person name="Grouzdev D.S."/>
            <person name="Rysina M.S."/>
            <person name="Baslerov R.V."/>
            <person name="Koziaeva V."/>
        </authorList>
    </citation>
    <scope>NUCLEOTIDE SEQUENCE [LARGE SCALE GENOMIC DNA]</scope>
    <source>
        <strain evidence="2 3">LBB-42</strain>
    </source>
</reference>
<feature type="transmembrane region" description="Helical" evidence="1">
    <location>
        <begin position="118"/>
        <end position="142"/>
    </location>
</feature>
<gene>
    <name evidence="2" type="ORF">CU669_15045</name>
</gene>
<feature type="transmembrane region" description="Helical" evidence="1">
    <location>
        <begin position="89"/>
        <end position="106"/>
    </location>
</feature>
<keyword evidence="3" id="KW-1185">Reference proteome</keyword>
<dbReference type="AlphaFoldDB" id="A0A364NVG1"/>
<dbReference type="Proteomes" id="UP000251075">
    <property type="component" value="Unassembled WGS sequence"/>
</dbReference>
<accession>A0A364NVG1</accession>
<comment type="caution">
    <text evidence="2">The sequence shown here is derived from an EMBL/GenBank/DDBJ whole genome shotgun (WGS) entry which is preliminary data.</text>
</comment>
<organism evidence="2 3">
    <name type="scientific">Paramagnetospirillum kuznetsovii</name>
    <dbReference type="NCBI Taxonomy" id="2053833"/>
    <lineage>
        <taxon>Bacteria</taxon>
        <taxon>Pseudomonadati</taxon>
        <taxon>Pseudomonadota</taxon>
        <taxon>Alphaproteobacteria</taxon>
        <taxon>Rhodospirillales</taxon>
        <taxon>Magnetospirillaceae</taxon>
        <taxon>Paramagnetospirillum</taxon>
    </lineage>
</organism>
<evidence type="ECO:0000313" key="3">
    <source>
        <dbReference type="Proteomes" id="UP000251075"/>
    </source>
</evidence>
<dbReference type="EMBL" id="PGTO01000013">
    <property type="protein sequence ID" value="RAU21071.1"/>
    <property type="molecule type" value="Genomic_DNA"/>
</dbReference>
<name>A0A364NVG1_9PROT</name>
<evidence type="ECO:0000256" key="1">
    <source>
        <dbReference type="SAM" id="Phobius"/>
    </source>
</evidence>
<keyword evidence="1" id="KW-0812">Transmembrane</keyword>
<proteinExistence type="predicted"/>
<dbReference type="OrthoDB" id="4307358at2"/>
<sequence length="143" mass="15651">MSASLAIAMWAVMGGLWRRMDGGWLGLPKSICIALGGVMASPPIYLAFLSVFGWWPEAAAMTIMIVILIMLFFIASLHPGPSFTNMEVFKKYAIFGLGYWLARLWWPDSWRVGGFIDGPYAIGEIFLGASTYAALMAACLAVM</sequence>